<comment type="caution">
    <text evidence="2">The sequence shown here is derived from an EMBL/GenBank/DDBJ whole genome shotgun (WGS) entry which is preliminary data.</text>
</comment>
<reference evidence="2" key="1">
    <citation type="submission" date="2023-11" db="EMBL/GenBank/DDBJ databases">
        <authorList>
            <person name="De Vega J J."/>
            <person name="De Vega J J."/>
        </authorList>
    </citation>
    <scope>NUCLEOTIDE SEQUENCE</scope>
</reference>
<evidence type="ECO:0000313" key="4">
    <source>
        <dbReference type="Proteomes" id="UP001295794"/>
    </source>
</evidence>
<proteinExistence type="predicted"/>
<dbReference type="EMBL" id="CAVNYO010000463">
    <property type="protein sequence ID" value="CAK5282883.1"/>
    <property type="molecule type" value="Genomic_DNA"/>
</dbReference>
<organism evidence="2 4">
    <name type="scientific">Mycena citricolor</name>
    <dbReference type="NCBI Taxonomy" id="2018698"/>
    <lineage>
        <taxon>Eukaryota</taxon>
        <taxon>Fungi</taxon>
        <taxon>Dikarya</taxon>
        <taxon>Basidiomycota</taxon>
        <taxon>Agaricomycotina</taxon>
        <taxon>Agaricomycetes</taxon>
        <taxon>Agaricomycetidae</taxon>
        <taxon>Agaricales</taxon>
        <taxon>Marasmiineae</taxon>
        <taxon>Mycenaceae</taxon>
        <taxon>Mycena</taxon>
    </lineage>
</organism>
<evidence type="ECO:0000313" key="3">
    <source>
        <dbReference type="EMBL" id="CAK5282883.1"/>
    </source>
</evidence>
<evidence type="ECO:0000256" key="1">
    <source>
        <dbReference type="SAM" id="MobiDB-lite"/>
    </source>
</evidence>
<keyword evidence="4" id="KW-1185">Reference proteome</keyword>
<feature type="region of interest" description="Disordered" evidence="1">
    <location>
        <begin position="138"/>
        <end position="168"/>
    </location>
</feature>
<dbReference type="AlphaFoldDB" id="A0AAD2HFT6"/>
<evidence type="ECO:0000313" key="2">
    <source>
        <dbReference type="EMBL" id="CAK5274927.1"/>
    </source>
</evidence>
<dbReference type="Proteomes" id="UP001295794">
    <property type="component" value="Unassembled WGS sequence"/>
</dbReference>
<name>A0AAD2HFT6_9AGAR</name>
<sequence length="168" mass="17934">MVVGRIGFLPYTHTFWLALDATESRLSFNANTFLQTECSISTFHPRARRMEHERGPKHMDGTHLRFVERQRVSFATGCDVEPGEVPRSAASTAVNDKAVGAAGGRDGGRSSGELYARDGPACARGAVVVRVALGDQDAVSGDPRDLVAAGGSVGRSHGRDNGTLTPRR</sequence>
<protein>
    <submittedName>
        <fullName evidence="2">Uncharacterized protein</fullName>
    </submittedName>
</protein>
<dbReference type="EMBL" id="CAVNYO010000403">
    <property type="protein sequence ID" value="CAK5274927.1"/>
    <property type="molecule type" value="Genomic_DNA"/>
</dbReference>
<accession>A0AAD2HFT6</accession>
<gene>
    <name evidence="2" type="ORF">MYCIT1_LOCUS22344</name>
    <name evidence="3" type="ORF">MYCIT1_LOCUS35000</name>
</gene>